<dbReference type="OrthoDB" id="129754at2759"/>
<evidence type="ECO:0000313" key="4">
    <source>
        <dbReference type="Proteomes" id="UP000694044"/>
    </source>
</evidence>
<feature type="compositionally biased region" description="Polar residues" evidence="2">
    <location>
        <begin position="412"/>
        <end position="432"/>
    </location>
</feature>
<feature type="compositionally biased region" description="Low complexity" evidence="2">
    <location>
        <begin position="35"/>
        <end position="44"/>
    </location>
</feature>
<proteinExistence type="predicted"/>
<accession>A0A8T1V701</accession>
<gene>
    <name evidence="3" type="ORF">PHYPSEUDO_012254</name>
</gene>
<feature type="compositionally biased region" description="Low complexity" evidence="2">
    <location>
        <begin position="207"/>
        <end position="221"/>
    </location>
</feature>
<feature type="compositionally biased region" description="Polar residues" evidence="2">
    <location>
        <begin position="668"/>
        <end position="688"/>
    </location>
</feature>
<evidence type="ECO:0000313" key="3">
    <source>
        <dbReference type="EMBL" id="KAG7377042.1"/>
    </source>
</evidence>
<feature type="compositionally biased region" description="Polar residues" evidence="2">
    <location>
        <begin position="895"/>
        <end position="906"/>
    </location>
</feature>
<keyword evidence="1" id="KW-0175">Coiled coil</keyword>
<feature type="compositionally biased region" description="Basic and acidic residues" evidence="2">
    <location>
        <begin position="239"/>
        <end position="256"/>
    </location>
</feature>
<feature type="compositionally biased region" description="Low complexity" evidence="2">
    <location>
        <begin position="367"/>
        <end position="383"/>
    </location>
</feature>
<dbReference type="Proteomes" id="UP000694044">
    <property type="component" value="Unassembled WGS sequence"/>
</dbReference>
<evidence type="ECO:0000256" key="2">
    <source>
        <dbReference type="SAM" id="MobiDB-lite"/>
    </source>
</evidence>
<evidence type="ECO:0000256" key="1">
    <source>
        <dbReference type="SAM" id="Coils"/>
    </source>
</evidence>
<feature type="compositionally biased region" description="Basic and acidic residues" evidence="2">
    <location>
        <begin position="273"/>
        <end position="326"/>
    </location>
</feature>
<feature type="compositionally biased region" description="Low complexity" evidence="2">
    <location>
        <begin position="865"/>
        <end position="875"/>
    </location>
</feature>
<feature type="compositionally biased region" description="Polar residues" evidence="2">
    <location>
        <begin position="95"/>
        <end position="109"/>
    </location>
</feature>
<feature type="compositionally biased region" description="Low complexity" evidence="2">
    <location>
        <begin position="145"/>
        <end position="159"/>
    </location>
</feature>
<feature type="compositionally biased region" description="Low complexity" evidence="2">
    <location>
        <begin position="731"/>
        <end position="773"/>
    </location>
</feature>
<feature type="region of interest" description="Disordered" evidence="2">
    <location>
        <begin position="649"/>
        <end position="775"/>
    </location>
</feature>
<feature type="region of interest" description="Disordered" evidence="2">
    <location>
        <begin position="851"/>
        <end position="913"/>
    </location>
</feature>
<keyword evidence="4" id="KW-1185">Reference proteome</keyword>
<organism evidence="3 4">
    <name type="scientific">Phytophthora pseudosyringae</name>
    <dbReference type="NCBI Taxonomy" id="221518"/>
    <lineage>
        <taxon>Eukaryota</taxon>
        <taxon>Sar</taxon>
        <taxon>Stramenopiles</taxon>
        <taxon>Oomycota</taxon>
        <taxon>Peronosporomycetes</taxon>
        <taxon>Peronosporales</taxon>
        <taxon>Peronosporaceae</taxon>
        <taxon>Phytophthora</taxon>
    </lineage>
</organism>
<name>A0A8T1V701_9STRA</name>
<feature type="compositionally biased region" description="Polar residues" evidence="2">
    <location>
        <begin position="391"/>
        <end position="400"/>
    </location>
</feature>
<protein>
    <submittedName>
        <fullName evidence="3">Uncharacterized protein</fullName>
    </submittedName>
</protein>
<feature type="compositionally biased region" description="Low complexity" evidence="2">
    <location>
        <begin position="327"/>
        <end position="360"/>
    </location>
</feature>
<feature type="region of interest" description="Disordered" evidence="2">
    <location>
        <begin position="24"/>
        <end position="444"/>
    </location>
</feature>
<feature type="region of interest" description="Disordered" evidence="2">
    <location>
        <begin position="536"/>
        <end position="560"/>
    </location>
</feature>
<dbReference type="EMBL" id="JAGDFM010000586">
    <property type="protein sequence ID" value="KAG7377042.1"/>
    <property type="molecule type" value="Genomic_DNA"/>
</dbReference>
<feature type="coiled-coil region" evidence="1">
    <location>
        <begin position="465"/>
        <end position="495"/>
    </location>
</feature>
<feature type="compositionally biased region" description="Basic and acidic residues" evidence="2">
    <location>
        <begin position="851"/>
        <end position="863"/>
    </location>
</feature>
<reference evidence="3" key="1">
    <citation type="submission" date="2021-02" db="EMBL/GenBank/DDBJ databases">
        <authorList>
            <person name="Palmer J.M."/>
        </authorList>
    </citation>
    <scope>NUCLEOTIDE SEQUENCE</scope>
    <source>
        <strain evidence="3">SCRP734</strain>
    </source>
</reference>
<feature type="compositionally biased region" description="Basic and acidic residues" evidence="2">
    <location>
        <begin position="536"/>
        <end position="551"/>
    </location>
</feature>
<dbReference type="AlphaFoldDB" id="A0A8T1V701"/>
<comment type="caution">
    <text evidence="3">The sequence shown here is derived from an EMBL/GenBank/DDBJ whole genome shotgun (WGS) entry which is preliminary data.</text>
</comment>
<sequence>MQYQTNYPYATTSQQYGAISHPREEQRLRQHEYSQALAQQVAQQKQRERGMDQPYGRHNGGFPNPPQQTFSQSRQEAPAFEPVERGYFDGLGRNKPQSSRNSFARGQTQLHHRLPGGPEPFDPLHNQPPVDNQGFQSGFGLPGGHQQHQVPQQSWQQQHAVHGDPVPPFAPGPNMQTGWSQQNPRQRSMSQARSSQFGPGQGIAEQPAAAPGGYGSYGSPPHSFQSQAEPAAHTGGRRQRTDLHDGGRGDSEDAEKLRRKLQQQHEMQLALERQIEEKRQQKLEAKRRQEEDDRREMERFEEDQRRQRAEQERLQEEKRRKAELEQQKANQAAAAVAAANQQARLQQQQKLHAQASQAQLPHPPHVQPLQQHVQPPSQLQQQPDRFPNAPSPNRSKNPFANSRAHLFEDPQPQRSPQRMPNNQYAYSNQSASPIRGAPPAFGHTFQQESNALGRVVDPTELRRQYDDMREELRRQKQLVDELRQAQAQIQQQQQQLSPRRAGSGNIPTLLDLEKLRSELRGELAYREQLHRQEFASLKREQQQERSPEHSPRPYRSTTNSLEVPVRAAPSNFAHTSHHPALEPHHDPRQLQRDVTVRQQQAGFAHLNRSEDAPIDASLISLRGESKFVYLNERVGDVGTTGQVGVIREEDADARDDRRESIKVKAPQTRRSMQRSLQRSPRVYQSIQESLERSPAKASVMITNVSPSSSRREETSTDSEDDALDFVVAGVASSPSHRPSQDSSSSPASRGRRAAASSHRYSQLPPSLSSSSLPTQNYGKWRLESLNDDDLEESLDGEQLEALFQRNVRRHEILLGFQTKAQGQSHHSVQQEGGGAPHAKVAWAELHQQLEKNRRVSIRSERRKVSTTSTSGSSGSNQEQTLDHDDEAALVASSKWMPSSLSLPTKNKQLDERT</sequence>
<feature type="compositionally biased region" description="Low complexity" evidence="2">
    <location>
        <begin position="185"/>
        <end position="196"/>
    </location>
</feature>
<feature type="compositionally biased region" description="Polar residues" evidence="2">
    <location>
        <begin position="174"/>
        <end position="184"/>
    </location>
</feature>